<accession>A0ACB7RXN9</accession>
<reference evidence="1" key="1">
    <citation type="submission" date="2020-05" db="EMBL/GenBank/DDBJ databases">
        <title>Large-scale comparative analyses of tick genomes elucidate their genetic diversity and vector capacities.</title>
        <authorList>
            <person name="Jia N."/>
            <person name="Wang J."/>
            <person name="Shi W."/>
            <person name="Du L."/>
            <person name="Sun Y."/>
            <person name="Zhan W."/>
            <person name="Jiang J."/>
            <person name="Wang Q."/>
            <person name="Zhang B."/>
            <person name="Ji P."/>
            <person name="Sakyi L.B."/>
            <person name="Cui X."/>
            <person name="Yuan T."/>
            <person name="Jiang B."/>
            <person name="Yang W."/>
            <person name="Lam T.T.-Y."/>
            <person name="Chang Q."/>
            <person name="Ding S."/>
            <person name="Wang X."/>
            <person name="Zhu J."/>
            <person name="Ruan X."/>
            <person name="Zhao L."/>
            <person name="Wei J."/>
            <person name="Que T."/>
            <person name="Du C."/>
            <person name="Cheng J."/>
            <person name="Dai P."/>
            <person name="Han X."/>
            <person name="Huang E."/>
            <person name="Gao Y."/>
            <person name="Liu J."/>
            <person name="Shao H."/>
            <person name="Ye R."/>
            <person name="Li L."/>
            <person name="Wei W."/>
            <person name="Wang X."/>
            <person name="Wang C."/>
            <person name="Yang T."/>
            <person name="Huo Q."/>
            <person name="Li W."/>
            <person name="Guo W."/>
            <person name="Chen H."/>
            <person name="Zhou L."/>
            <person name="Ni X."/>
            <person name="Tian J."/>
            <person name="Zhou Y."/>
            <person name="Sheng Y."/>
            <person name="Liu T."/>
            <person name="Pan Y."/>
            <person name="Xia L."/>
            <person name="Li J."/>
            <person name="Zhao F."/>
            <person name="Cao W."/>
        </authorList>
    </citation>
    <scope>NUCLEOTIDE SEQUENCE</scope>
    <source>
        <strain evidence="1">Hyas-2018</strain>
    </source>
</reference>
<keyword evidence="2" id="KW-1185">Reference proteome</keyword>
<evidence type="ECO:0000313" key="2">
    <source>
        <dbReference type="Proteomes" id="UP000821845"/>
    </source>
</evidence>
<organism evidence="1 2">
    <name type="scientific">Hyalomma asiaticum</name>
    <name type="common">Tick</name>
    <dbReference type="NCBI Taxonomy" id="266040"/>
    <lineage>
        <taxon>Eukaryota</taxon>
        <taxon>Metazoa</taxon>
        <taxon>Ecdysozoa</taxon>
        <taxon>Arthropoda</taxon>
        <taxon>Chelicerata</taxon>
        <taxon>Arachnida</taxon>
        <taxon>Acari</taxon>
        <taxon>Parasitiformes</taxon>
        <taxon>Ixodida</taxon>
        <taxon>Ixodoidea</taxon>
        <taxon>Ixodidae</taxon>
        <taxon>Hyalomminae</taxon>
        <taxon>Hyalomma</taxon>
    </lineage>
</organism>
<dbReference type="Proteomes" id="UP000821845">
    <property type="component" value="Chromosome 6"/>
</dbReference>
<name>A0ACB7RXN9_HYAAI</name>
<evidence type="ECO:0000313" key="1">
    <source>
        <dbReference type="EMBL" id="KAH6927388.1"/>
    </source>
</evidence>
<dbReference type="EMBL" id="CM023486">
    <property type="protein sequence ID" value="KAH6927388.1"/>
    <property type="molecule type" value="Genomic_DNA"/>
</dbReference>
<comment type="caution">
    <text evidence="1">The sequence shown here is derived from an EMBL/GenBank/DDBJ whole genome shotgun (WGS) entry which is preliminary data.</text>
</comment>
<protein>
    <submittedName>
        <fullName evidence="1">Uncharacterized protein</fullName>
    </submittedName>
</protein>
<sequence>MCTKPGKLVRCREYHWDIVLTHHSFQVVGRDDMQMCELKLEETGLARKRGAEILEHEFDAEWAKHGGPVYVPLSTRQK</sequence>
<proteinExistence type="predicted"/>
<gene>
    <name evidence="1" type="ORF">HPB50_002466</name>
</gene>